<keyword evidence="13" id="KW-0141">cGMP biosynthesis</keyword>
<dbReference type="InterPro" id="IPR001054">
    <property type="entry name" value="A/G_cyclase"/>
</dbReference>
<evidence type="ECO:0000256" key="10">
    <source>
        <dbReference type="ARBA" id="ARBA00023170"/>
    </source>
</evidence>
<evidence type="ECO:0000256" key="3">
    <source>
        <dbReference type="ARBA" id="ARBA00012202"/>
    </source>
</evidence>
<dbReference type="InterPro" id="IPR050401">
    <property type="entry name" value="Cyclic_nucleotide_synthase"/>
</dbReference>
<evidence type="ECO:0000313" key="17">
    <source>
        <dbReference type="EMBL" id="KPJ02583.1"/>
    </source>
</evidence>
<sequence>MESIEADGVNLFDIVGDDCGSTKMCSTTNSNWTTENTITIGFLGAYGYSLTVLGALPLAVAGINREPSLLPGRRLRFVAANIGRPRPPLPLHRDSLSLRVMTQMRDLGVVAFFGLDGTCLTEAKLAAAWNLPLISHKCPEADVSREAGEAGGLGATFARTLPPAHKISKSVVALLKAFGWNKFAIVAGDESTAAGQQMDAIKELSQSNGLVITAEHRFTDYLPHKSEHIKRIVDDTYFKTRIYVFLGEHVALVEFVNALRRRGLLDAGEYAVIAVDDEIYDPNATAITHADHLIQNSSSDILAFRAVLKLTPSFPINPHYPKLCRMIRELSARSPFCVPNYHKIFEDASVPIEAAHLYDAVTLWARAATATMRNGLPPTDGATLMKLLRPTTYRSLQGFDELVGGDRIAWINGKPPIAEPACGFDGTKCSLPHDPLVLSAVAAVATAAVLAAALFLRHYRYEQKLASVLWKIEAKDLTFISACSDAKVSIPQEVDTRRAHTTIALYRGNIVAVKRLKKKNIDVTRAVKKELKQIRELRHENLTAFVGVCVESGSACIVSAYCSRGSLARVLADRDLLLDDMFVAKLVADLLRGLTYLHDSALVSHGNLTSSNCLVDSHWVLQICDYGLHTLKNGCMETEDALRMERRMLWRAPELLRDPNPPPWGSQKGDVYSFGIILYEILGRNGPWGDTNLTNAEIIGRVRHPIGGVLFRPPLGGLAARPSVLAVLNACWSERPDRRPELRLVWLRLKDMHAGMKTNTFDNMLAMMEKYASNLEALVEEKTDQLTQEKRRTDDLLNRILPRTVAEALKRGEPVQAESYDSVTVYFSDIVDFAHIVNTSSPMQVVDILHDLYTCCDAIISYYNVYKLEPLCDTYMVVGGLPERCSRHAAEVASLALHLLAAVPQIRIRHDPDIRLNIRIGIHTGPCSAGVVGYRPPRYCLFGDTVRTAARVQAAGEPQRVHVSHDTYLTLRKHGGYHFKERTLTNVKGHRQNKTWWLVGEDHERRKEPFYRFQPGLNRGSACASYADSSWGLERSILNIRDRARLSCGGSLGPGSALSSPGPPACACFVPQRDHHSAPVVSFCED</sequence>
<keyword evidence="14" id="KW-0175">Coiled coil</keyword>
<dbReference type="Gene3D" id="3.40.50.2300">
    <property type="match status" value="2"/>
</dbReference>
<dbReference type="InterPro" id="IPR000719">
    <property type="entry name" value="Prot_kinase_dom"/>
</dbReference>
<dbReference type="Pfam" id="PF00211">
    <property type="entry name" value="Guanylate_cyc"/>
    <property type="match status" value="1"/>
</dbReference>
<evidence type="ECO:0000256" key="11">
    <source>
        <dbReference type="ARBA" id="ARBA00023180"/>
    </source>
</evidence>
<dbReference type="GO" id="GO:0005886">
    <property type="term" value="C:plasma membrane"/>
    <property type="evidence" value="ECO:0007669"/>
    <property type="project" value="TreeGrafter"/>
</dbReference>
<accession>A0A194QAM5</accession>
<reference evidence="17 18" key="1">
    <citation type="journal article" date="2015" name="Nat. Commun.">
        <title>Outbred genome sequencing and CRISPR/Cas9 gene editing in butterflies.</title>
        <authorList>
            <person name="Li X."/>
            <person name="Fan D."/>
            <person name="Zhang W."/>
            <person name="Liu G."/>
            <person name="Zhang L."/>
            <person name="Zhao L."/>
            <person name="Fang X."/>
            <person name="Chen L."/>
            <person name="Dong Y."/>
            <person name="Chen Y."/>
            <person name="Ding Y."/>
            <person name="Zhao R."/>
            <person name="Feng M."/>
            <person name="Zhu Y."/>
            <person name="Feng Y."/>
            <person name="Jiang X."/>
            <person name="Zhu D."/>
            <person name="Xiang H."/>
            <person name="Feng X."/>
            <person name="Li S."/>
            <person name="Wang J."/>
            <person name="Zhang G."/>
            <person name="Kronforst M.R."/>
            <person name="Wang W."/>
        </authorList>
    </citation>
    <scope>NUCLEOTIDE SEQUENCE [LARGE SCALE GENOMIC DNA]</scope>
    <source>
        <strain evidence="17">Ya'a_city_454_Px</strain>
        <tissue evidence="17">Whole body</tissue>
    </source>
</reference>
<evidence type="ECO:0000259" key="15">
    <source>
        <dbReference type="PROSITE" id="PS50011"/>
    </source>
</evidence>
<evidence type="ECO:0000256" key="14">
    <source>
        <dbReference type="SAM" id="Coils"/>
    </source>
</evidence>
<evidence type="ECO:0000256" key="4">
    <source>
        <dbReference type="ARBA" id="ARBA00022692"/>
    </source>
</evidence>
<feature type="domain" description="Guanylate cyclase" evidence="16">
    <location>
        <begin position="824"/>
        <end position="953"/>
    </location>
</feature>
<dbReference type="GO" id="GO:0005525">
    <property type="term" value="F:GTP binding"/>
    <property type="evidence" value="ECO:0007669"/>
    <property type="project" value="UniProtKB-KW"/>
</dbReference>
<dbReference type="InterPro" id="IPR028082">
    <property type="entry name" value="Peripla_BP_I"/>
</dbReference>
<evidence type="ECO:0000256" key="13">
    <source>
        <dbReference type="ARBA" id="ARBA00023293"/>
    </source>
</evidence>
<keyword evidence="7" id="KW-1133">Transmembrane helix</keyword>
<dbReference type="PROSITE" id="PS50125">
    <property type="entry name" value="GUANYLATE_CYCLASE_2"/>
    <property type="match status" value="1"/>
</dbReference>
<keyword evidence="18" id="KW-1185">Reference proteome</keyword>
<dbReference type="InterPro" id="IPR001828">
    <property type="entry name" value="ANF_lig-bd_rcpt"/>
</dbReference>
<dbReference type="Gene3D" id="1.10.510.10">
    <property type="entry name" value="Transferase(Phosphotransferase) domain 1"/>
    <property type="match status" value="1"/>
</dbReference>
<keyword evidence="5" id="KW-0732">Signal</keyword>
<keyword evidence="12" id="KW-0456">Lyase</keyword>
<dbReference type="PROSITE" id="PS50011">
    <property type="entry name" value="PROTEIN_KINASE_DOM"/>
    <property type="match status" value="1"/>
</dbReference>
<comment type="catalytic activity">
    <reaction evidence="1">
        <text>GTP = 3',5'-cyclic GMP + diphosphate</text>
        <dbReference type="Rhea" id="RHEA:13665"/>
        <dbReference type="ChEBI" id="CHEBI:33019"/>
        <dbReference type="ChEBI" id="CHEBI:37565"/>
        <dbReference type="ChEBI" id="CHEBI:57746"/>
        <dbReference type="EC" id="4.6.1.2"/>
    </reaction>
</comment>
<dbReference type="EC" id="4.6.1.2" evidence="3"/>
<dbReference type="GO" id="GO:0035556">
    <property type="term" value="P:intracellular signal transduction"/>
    <property type="evidence" value="ECO:0007669"/>
    <property type="project" value="InterPro"/>
</dbReference>
<gene>
    <name evidence="17" type="ORF">RR46_09786</name>
</gene>
<keyword evidence="10" id="KW-0675">Receptor</keyword>
<feature type="domain" description="Protein kinase" evidence="15">
    <location>
        <begin position="474"/>
        <end position="756"/>
    </location>
</feature>
<dbReference type="Pfam" id="PF01094">
    <property type="entry name" value="ANF_receptor"/>
    <property type="match status" value="1"/>
</dbReference>
<comment type="subcellular location">
    <subcellularLocation>
        <location evidence="2">Membrane</location>
        <topology evidence="2">Single-pass type I membrane protein</topology>
    </subcellularLocation>
</comment>
<evidence type="ECO:0000256" key="5">
    <source>
        <dbReference type="ARBA" id="ARBA00022729"/>
    </source>
</evidence>
<dbReference type="PANTHER" id="PTHR11920:SF501">
    <property type="entry name" value="GUANYLATE CYCLASE 32E"/>
    <property type="match status" value="1"/>
</dbReference>
<dbReference type="Pfam" id="PF07714">
    <property type="entry name" value="PK_Tyr_Ser-Thr"/>
    <property type="match status" value="1"/>
</dbReference>
<dbReference type="PANTHER" id="PTHR11920">
    <property type="entry name" value="GUANYLYL CYCLASE"/>
    <property type="match status" value="1"/>
</dbReference>
<evidence type="ECO:0000256" key="8">
    <source>
        <dbReference type="ARBA" id="ARBA00023134"/>
    </source>
</evidence>
<keyword evidence="9" id="KW-0472">Membrane</keyword>
<dbReference type="STRING" id="66420.A0A194QAM5"/>
<proteinExistence type="predicted"/>
<dbReference type="SUPFAM" id="SSF55073">
    <property type="entry name" value="Nucleotide cyclase"/>
    <property type="match status" value="1"/>
</dbReference>
<dbReference type="InterPro" id="IPR001245">
    <property type="entry name" value="Ser-Thr/Tyr_kinase_cat_dom"/>
</dbReference>
<dbReference type="Gene3D" id="3.30.70.1230">
    <property type="entry name" value="Nucleotide cyclase"/>
    <property type="match status" value="1"/>
</dbReference>
<keyword evidence="4" id="KW-0812">Transmembrane</keyword>
<dbReference type="InterPro" id="IPR029787">
    <property type="entry name" value="Nucleotide_cyclase"/>
</dbReference>
<dbReference type="Proteomes" id="UP000053268">
    <property type="component" value="Unassembled WGS sequence"/>
</dbReference>
<evidence type="ECO:0000256" key="7">
    <source>
        <dbReference type="ARBA" id="ARBA00022989"/>
    </source>
</evidence>
<dbReference type="CDD" id="cd07302">
    <property type="entry name" value="CHD"/>
    <property type="match status" value="1"/>
</dbReference>
<name>A0A194QAM5_PAPXU</name>
<evidence type="ECO:0000256" key="2">
    <source>
        <dbReference type="ARBA" id="ARBA00004479"/>
    </source>
</evidence>
<dbReference type="AlphaFoldDB" id="A0A194QAM5"/>
<evidence type="ECO:0000259" key="16">
    <source>
        <dbReference type="PROSITE" id="PS50125"/>
    </source>
</evidence>
<dbReference type="InterPro" id="IPR011009">
    <property type="entry name" value="Kinase-like_dom_sf"/>
</dbReference>
<evidence type="ECO:0000313" key="18">
    <source>
        <dbReference type="Proteomes" id="UP000053268"/>
    </source>
</evidence>
<evidence type="ECO:0000256" key="6">
    <source>
        <dbReference type="ARBA" id="ARBA00022741"/>
    </source>
</evidence>
<dbReference type="SUPFAM" id="SSF56112">
    <property type="entry name" value="Protein kinase-like (PK-like)"/>
    <property type="match status" value="1"/>
</dbReference>
<keyword evidence="11" id="KW-0325">Glycoprotein</keyword>
<dbReference type="GO" id="GO:0004383">
    <property type="term" value="F:guanylate cyclase activity"/>
    <property type="evidence" value="ECO:0007669"/>
    <property type="project" value="UniProtKB-EC"/>
</dbReference>
<feature type="coiled-coil region" evidence="14">
    <location>
        <begin position="772"/>
        <end position="799"/>
    </location>
</feature>
<dbReference type="FunFam" id="1.10.510.10:FF:000420">
    <property type="entry name" value="Guanylate cyclase"/>
    <property type="match status" value="1"/>
</dbReference>
<dbReference type="SMART" id="SM00044">
    <property type="entry name" value="CYCc"/>
    <property type="match status" value="1"/>
</dbReference>
<evidence type="ECO:0000256" key="9">
    <source>
        <dbReference type="ARBA" id="ARBA00023136"/>
    </source>
</evidence>
<dbReference type="SUPFAM" id="SSF53822">
    <property type="entry name" value="Periplasmic binding protein-like I"/>
    <property type="match status" value="1"/>
</dbReference>
<protein>
    <recommendedName>
        <fullName evidence="3">guanylate cyclase</fullName>
        <ecNumber evidence="3">4.6.1.2</ecNumber>
    </recommendedName>
</protein>
<organism evidence="17 18">
    <name type="scientific">Papilio xuthus</name>
    <name type="common">Asian swallowtail butterfly</name>
    <dbReference type="NCBI Taxonomy" id="66420"/>
    <lineage>
        <taxon>Eukaryota</taxon>
        <taxon>Metazoa</taxon>
        <taxon>Ecdysozoa</taxon>
        <taxon>Arthropoda</taxon>
        <taxon>Hexapoda</taxon>
        <taxon>Insecta</taxon>
        <taxon>Pterygota</taxon>
        <taxon>Neoptera</taxon>
        <taxon>Endopterygota</taxon>
        <taxon>Lepidoptera</taxon>
        <taxon>Glossata</taxon>
        <taxon>Ditrysia</taxon>
        <taxon>Papilionoidea</taxon>
        <taxon>Papilionidae</taxon>
        <taxon>Papilioninae</taxon>
        <taxon>Papilio</taxon>
    </lineage>
</organism>
<dbReference type="GO" id="GO:0004016">
    <property type="term" value="F:adenylate cyclase activity"/>
    <property type="evidence" value="ECO:0007669"/>
    <property type="project" value="TreeGrafter"/>
</dbReference>
<evidence type="ECO:0000256" key="1">
    <source>
        <dbReference type="ARBA" id="ARBA00001436"/>
    </source>
</evidence>
<evidence type="ECO:0000256" key="12">
    <source>
        <dbReference type="ARBA" id="ARBA00023239"/>
    </source>
</evidence>
<dbReference type="GO" id="GO:0001653">
    <property type="term" value="F:peptide receptor activity"/>
    <property type="evidence" value="ECO:0007669"/>
    <property type="project" value="TreeGrafter"/>
</dbReference>
<dbReference type="GO" id="GO:0004672">
    <property type="term" value="F:protein kinase activity"/>
    <property type="evidence" value="ECO:0007669"/>
    <property type="project" value="InterPro"/>
</dbReference>
<dbReference type="FunFam" id="3.30.70.1230:FF:000030">
    <property type="entry name" value="Si:ch211-215j19.12"/>
    <property type="match status" value="1"/>
</dbReference>
<keyword evidence="8" id="KW-0342">GTP-binding</keyword>
<dbReference type="EMBL" id="KQ459232">
    <property type="protein sequence ID" value="KPJ02583.1"/>
    <property type="molecule type" value="Genomic_DNA"/>
</dbReference>
<dbReference type="GO" id="GO:0007168">
    <property type="term" value="P:receptor guanylyl cyclase signaling pathway"/>
    <property type="evidence" value="ECO:0007669"/>
    <property type="project" value="TreeGrafter"/>
</dbReference>
<keyword evidence="6" id="KW-0547">Nucleotide-binding</keyword>
<dbReference type="GO" id="GO:0005524">
    <property type="term" value="F:ATP binding"/>
    <property type="evidence" value="ECO:0007669"/>
    <property type="project" value="InterPro"/>
</dbReference>